<protein>
    <submittedName>
        <fullName evidence="1">Uncharacterized protein</fullName>
    </submittedName>
</protein>
<reference evidence="1" key="1">
    <citation type="submission" date="2024-02" db="EMBL/GenBank/DDBJ databases">
        <authorList>
            <consortium name="ELIXIR-Norway"/>
            <consortium name="Elixir Norway"/>
        </authorList>
    </citation>
    <scope>NUCLEOTIDE SEQUENCE</scope>
</reference>
<keyword evidence="2" id="KW-1185">Reference proteome</keyword>
<evidence type="ECO:0000313" key="1">
    <source>
        <dbReference type="EMBL" id="CAK9265401.1"/>
    </source>
</evidence>
<dbReference type="Proteomes" id="UP001497444">
    <property type="component" value="Chromosome 17"/>
</dbReference>
<gene>
    <name evidence="1" type="ORF">CSSPJE1EN1_LOCUS10879</name>
</gene>
<accession>A0ABP0WEX3</accession>
<proteinExistence type="predicted"/>
<dbReference type="EMBL" id="OZ020112">
    <property type="protein sequence ID" value="CAK9265401.1"/>
    <property type="molecule type" value="Genomic_DNA"/>
</dbReference>
<evidence type="ECO:0000313" key="2">
    <source>
        <dbReference type="Proteomes" id="UP001497444"/>
    </source>
</evidence>
<sequence length="99" mass="11539">MQLWLYHATVEDPFEEFIVKYTEGNGVPLSPPFTAFGLASKQTTMLTFQVYQCTPLLQAGQQLEVLLKLLETHQFAPHVANFPLWWVATSIYIFLYHWF</sequence>
<organism evidence="1 2">
    <name type="scientific">Sphagnum jensenii</name>
    <dbReference type="NCBI Taxonomy" id="128206"/>
    <lineage>
        <taxon>Eukaryota</taxon>
        <taxon>Viridiplantae</taxon>
        <taxon>Streptophyta</taxon>
        <taxon>Embryophyta</taxon>
        <taxon>Bryophyta</taxon>
        <taxon>Sphagnophytina</taxon>
        <taxon>Sphagnopsida</taxon>
        <taxon>Sphagnales</taxon>
        <taxon>Sphagnaceae</taxon>
        <taxon>Sphagnum</taxon>
    </lineage>
</organism>
<name>A0ABP0WEX3_9BRYO</name>